<feature type="transmembrane region" description="Helical" evidence="1">
    <location>
        <begin position="64"/>
        <end position="96"/>
    </location>
</feature>
<evidence type="ECO:0000259" key="2">
    <source>
        <dbReference type="Pfam" id="PF13559"/>
    </source>
</evidence>
<feature type="transmembrane region" description="Helical" evidence="1">
    <location>
        <begin position="192"/>
        <end position="212"/>
    </location>
</feature>
<protein>
    <submittedName>
        <fullName evidence="3">DUF4129 domain-containing protein</fullName>
    </submittedName>
</protein>
<sequence>MLNKQRIILYGMNMLFDAMLLFIMYVLLLQGAAWMDLGLFAAAIVSIAAVSGAMYIYKPKLLKLTLVCTVILSAIVFWFVTSSLLFSASIALILLWRSTENWQDPLKADLEAIFTITAILSLLLSFFFKDGFTVMYGAVWLQFMLMLGIKMTVHYFKNSSADKVWKDFSVPLALVGLSGMIFFFLGPLKRFIYWLLDGFLFLLYYIVAVPLWKLFSFLSVPIAWLMKFFNNEEDGKSDFGKNKEILEQKQEELLTDFSLLLWTSVALLVIMVLLFIWKKNLLFNLHSNALLNGNVSVLNSSDLDDPPSNKRRWLHSKDRTRKKFMHFEKTLDKRGFPRLPGESPALWFDRLQLSGNEAETVLHAYEKVRYGEETISNEEFNRYAEAIKKLEKSDHLQKKKPK</sequence>
<keyword evidence="1" id="KW-0812">Transmembrane</keyword>
<evidence type="ECO:0000313" key="3">
    <source>
        <dbReference type="EMBL" id="MBN3544656.1"/>
    </source>
</evidence>
<keyword evidence="1" id="KW-1133">Transmembrane helix</keyword>
<dbReference type="Pfam" id="PF13559">
    <property type="entry name" value="DUF4129"/>
    <property type="match status" value="1"/>
</dbReference>
<proteinExistence type="predicted"/>
<keyword evidence="1" id="KW-0472">Membrane</keyword>
<feature type="transmembrane region" description="Helical" evidence="1">
    <location>
        <begin position="135"/>
        <end position="156"/>
    </location>
</feature>
<feature type="transmembrane region" description="Helical" evidence="1">
    <location>
        <begin position="259"/>
        <end position="277"/>
    </location>
</feature>
<feature type="transmembrane region" description="Helical" evidence="1">
    <location>
        <begin position="168"/>
        <end position="185"/>
    </location>
</feature>
<reference evidence="3 4" key="1">
    <citation type="submission" date="2021-01" db="EMBL/GenBank/DDBJ databases">
        <title>Genome Sequencing of Type Strains.</title>
        <authorList>
            <person name="Lemaire J.F."/>
            <person name="Inderbitzin P."/>
            <person name="Collins S.B."/>
            <person name="Wespe N."/>
            <person name="Knight-Connoni V."/>
        </authorList>
    </citation>
    <scope>NUCLEOTIDE SEQUENCE [LARGE SCALE GENOMIC DNA]</scope>
    <source>
        <strain evidence="3 4">DSM 14730</strain>
    </source>
</reference>
<organism evidence="3 4">
    <name type="scientific">Fictibacillus barbaricus</name>
    <dbReference type="NCBI Taxonomy" id="182136"/>
    <lineage>
        <taxon>Bacteria</taxon>
        <taxon>Bacillati</taxon>
        <taxon>Bacillota</taxon>
        <taxon>Bacilli</taxon>
        <taxon>Bacillales</taxon>
        <taxon>Fictibacillaceae</taxon>
        <taxon>Fictibacillus</taxon>
    </lineage>
</organism>
<dbReference type="InterPro" id="IPR025403">
    <property type="entry name" value="TgpA-like_C"/>
</dbReference>
<gene>
    <name evidence="3" type="ORF">JYA64_05090</name>
</gene>
<keyword evidence="4" id="KW-1185">Reference proteome</keyword>
<feature type="transmembrane region" description="Helical" evidence="1">
    <location>
        <begin position="108"/>
        <end position="128"/>
    </location>
</feature>
<dbReference type="Proteomes" id="UP001319060">
    <property type="component" value="Unassembled WGS sequence"/>
</dbReference>
<dbReference type="EMBL" id="JAFHKS010000042">
    <property type="protein sequence ID" value="MBN3544656.1"/>
    <property type="molecule type" value="Genomic_DNA"/>
</dbReference>
<feature type="transmembrane region" description="Helical" evidence="1">
    <location>
        <begin position="7"/>
        <end position="28"/>
    </location>
</feature>
<name>A0ABS2ZB35_9BACL</name>
<feature type="transmembrane region" description="Helical" evidence="1">
    <location>
        <begin position="34"/>
        <end position="57"/>
    </location>
</feature>
<dbReference type="RefSeq" id="WP_188403661.1">
    <property type="nucleotide sequence ID" value="NZ_BMCE01000002.1"/>
</dbReference>
<evidence type="ECO:0000313" key="4">
    <source>
        <dbReference type="Proteomes" id="UP001319060"/>
    </source>
</evidence>
<accession>A0ABS2ZB35</accession>
<feature type="domain" description="Protein-glutamine gamma-glutamyltransferase-like C-terminal" evidence="2">
    <location>
        <begin position="325"/>
        <end position="387"/>
    </location>
</feature>
<evidence type="ECO:0000256" key="1">
    <source>
        <dbReference type="SAM" id="Phobius"/>
    </source>
</evidence>
<comment type="caution">
    <text evidence="3">The sequence shown here is derived from an EMBL/GenBank/DDBJ whole genome shotgun (WGS) entry which is preliminary data.</text>
</comment>